<name>A0ABN2MSL5_9PSEU</name>
<evidence type="ECO:0000256" key="1">
    <source>
        <dbReference type="SAM" id="MobiDB-lite"/>
    </source>
</evidence>
<organism evidence="2 3">
    <name type="scientific">Pseudonocardia ailaonensis</name>
    <dbReference type="NCBI Taxonomy" id="367279"/>
    <lineage>
        <taxon>Bacteria</taxon>
        <taxon>Bacillati</taxon>
        <taxon>Actinomycetota</taxon>
        <taxon>Actinomycetes</taxon>
        <taxon>Pseudonocardiales</taxon>
        <taxon>Pseudonocardiaceae</taxon>
        <taxon>Pseudonocardia</taxon>
    </lineage>
</organism>
<evidence type="ECO:0000313" key="3">
    <source>
        <dbReference type="Proteomes" id="UP001500449"/>
    </source>
</evidence>
<comment type="caution">
    <text evidence="2">The sequence shown here is derived from an EMBL/GenBank/DDBJ whole genome shotgun (WGS) entry which is preliminary data.</text>
</comment>
<dbReference type="EMBL" id="BAAAQK010000004">
    <property type="protein sequence ID" value="GAA1837273.1"/>
    <property type="molecule type" value="Genomic_DNA"/>
</dbReference>
<proteinExistence type="predicted"/>
<dbReference type="Proteomes" id="UP001500449">
    <property type="component" value="Unassembled WGS sequence"/>
</dbReference>
<protein>
    <submittedName>
        <fullName evidence="2">Uncharacterized protein</fullName>
    </submittedName>
</protein>
<accession>A0ABN2MSL5</accession>
<evidence type="ECO:0000313" key="2">
    <source>
        <dbReference type="EMBL" id="GAA1837273.1"/>
    </source>
</evidence>
<feature type="compositionally biased region" description="Pro residues" evidence="1">
    <location>
        <begin position="43"/>
        <end position="53"/>
    </location>
</feature>
<gene>
    <name evidence="2" type="ORF">GCM10009836_14880</name>
</gene>
<keyword evidence="3" id="KW-1185">Reference proteome</keyword>
<reference evidence="2 3" key="1">
    <citation type="journal article" date="2019" name="Int. J. Syst. Evol. Microbiol.">
        <title>The Global Catalogue of Microorganisms (GCM) 10K type strain sequencing project: providing services to taxonomists for standard genome sequencing and annotation.</title>
        <authorList>
            <consortium name="The Broad Institute Genomics Platform"/>
            <consortium name="The Broad Institute Genome Sequencing Center for Infectious Disease"/>
            <person name="Wu L."/>
            <person name="Ma J."/>
        </authorList>
    </citation>
    <scope>NUCLEOTIDE SEQUENCE [LARGE SCALE GENOMIC DNA]</scope>
    <source>
        <strain evidence="2 3">JCM 16009</strain>
    </source>
</reference>
<feature type="region of interest" description="Disordered" evidence="1">
    <location>
        <begin position="1"/>
        <end position="76"/>
    </location>
</feature>
<sequence>MRGIERISATSVVGRRVTASGRTGVSATDGVVDGSLTADTMPQPGPGREPPPGRCAVSPTPDHAAGGTRQDGTVGG</sequence>